<dbReference type="RefSeq" id="WP_235322187.1">
    <property type="nucleotide sequence ID" value="NZ_JAFBIT010000001.1"/>
</dbReference>
<feature type="domain" description="Zinc-ribbon" evidence="2">
    <location>
        <begin position="4"/>
        <end position="24"/>
    </location>
</feature>
<organism evidence="3 4">
    <name type="scientific">Anaeromassilibacillus senegalensis</name>
    <dbReference type="NCBI Taxonomy" id="1673717"/>
    <lineage>
        <taxon>Bacteria</taxon>
        <taxon>Bacillati</taxon>
        <taxon>Bacillota</taxon>
        <taxon>Clostridia</taxon>
        <taxon>Eubacteriales</taxon>
        <taxon>Acutalibacteraceae</taxon>
        <taxon>Anaeromassilibacillus</taxon>
    </lineage>
</organism>
<dbReference type="EMBL" id="JAFBIT010000001">
    <property type="protein sequence ID" value="MCF2651250.1"/>
    <property type="molecule type" value="Genomic_DNA"/>
</dbReference>
<evidence type="ECO:0000313" key="3">
    <source>
        <dbReference type="EMBL" id="MCF2651250.1"/>
    </source>
</evidence>
<protein>
    <submittedName>
        <fullName evidence="3">Zinc-ribbon domain-containing protein</fullName>
    </submittedName>
</protein>
<name>A0ABS9CK92_9FIRM</name>
<sequence>MMICKNCGNTVPDHAIRCPVCGASAVSADTADYTAQYDPRDIEDNRVYAVFSYIGLLVLIPILGARHSYFARFHANQGLLLLLTSAVYSVATRIATRVLDLIFGGFLSFIPNTFSAAASLIGLIFVVLMVLGIINAATGKAKELPFLGRFRVLK</sequence>
<keyword evidence="4" id="KW-1185">Reference proteome</keyword>
<keyword evidence="1" id="KW-0472">Membrane</keyword>
<dbReference type="Pfam" id="PF13240">
    <property type="entry name" value="Zn_Ribbon_1"/>
    <property type="match status" value="1"/>
</dbReference>
<comment type="caution">
    <text evidence="3">The sequence shown here is derived from an EMBL/GenBank/DDBJ whole genome shotgun (WGS) entry which is preliminary data.</text>
</comment>
<accession>A0ABS9CK92</accession>
<dbReference type="Proteomes" id="UP001299220">
    <property type="component" value="Unassembled WGS sequence"/>
</dbReference>
<evidence type="ECO:0000259" key="2">
    <source>
        <dbReference type="Pfam" id="PF13240"/>
    </source>
</evidence>
<feature type="transmembrane region" description="Helical" evidence="1">
    <location>
        <begin position="116"/>
        <end position="137"/>
    </location>
</feature>
<evidence type="ECO:0000256" key="1">
    <source>
        <dbReference type="SAM" id="Phobius"/>
    </source>
</evidence>
<keyword evidence="1" id="KW-0812">Transmembrane</keyword>
<evidence type="ECO:0000313" key="4">
    <source>
        <dbReference type="Proteomes" id="UP001299220"/>
    </source>
</evidence>
<dbReference type="InterPro" id="IPR026870">
    <property type="entry name" value="Zinc_ribbon_dom"/>
</dbReference>
<keyword evidence="1" id="KW-1133">Transmembrane helix</keyword>
<reference evidence="3 4" key="1">
    <citation type="submission" date="2020-12" db="EMBL/GenBank/DDBJ databases">
        <title>Whole genome sequences of gut porcine anaerobes.</title>
        <authorList>
            <person name="Kubasova T."/>
            <person name="Jahodarova E."/>
            <person name="Rychlik I."/>
        </authorList>
    </citation>
    <scope>NUCLEOTIDE SEQUENCE [LARGE SCALE GENOMIC DNA]</scope>
    <source>
        <strain evidence="3 4">An867</strain>
    </source>
</reference>
<gene>
    <name evidence="3" type="ORF">JQM67_01305</name>
</gene>
<feature type="transmembrane region" description="Helical" evidence="1">
    <location>
        <begin position="47"/>
        <end position="66"/>
    </location>
</feature>
<proteinExistence type="predicted"/>